<proteinExistence type="predicted"/>
<keyword evidence="2" id="KW-1185">Reference proteome</keyword>
<comment type="caution">
    <text evidence="1">The sequence shown here is derived from an EMBL/GenBank/DDBJ whole genome shotgun (WGS) entry which is preliminary data.</text>
</comment>
<dbReference type="AlphaFoldDB" id="A0AAP4BAQ1"/>
<gene>
    <name evidence="1" type="ORF">QJ036_11590</name>
</gene>
<reference evidence="1 2" key="1">
    <citation type="submission" date="2023-05" db="EMBL/GenBank/DDBJ databases">
        <title>[ruminococcus] sp. nov., isolated from a pig farm feces dump.</title>
        <authorList>
            <person name="Chang Y.-H."/>
        </authorList>
    </citation>
    <scope>NUCLEOTIDE SEQUENCE [LARGE SCALE GENOMIC DNA]</scope>
    <source>
        <strain evidence="1 2">YH-rum2234</strain>
    </source>
</reference>
<sequence length="128" mass="14103">MEKITHQMRREQWSKIISECLASGQSKTAWCKQNGISDKAFFYWQKILRREAYALAVPADKASSLPTVLQPTTVPFVELKFEQNTSEGSVYNGFKPDAVIQAKGLLIGLTNSASPDLINAVGGLINAE</sequence>
<name>A0AAP4BAQ1_9FIRM</name>
<organism evidence="1 2">
    <name type="scientific">Fusibacillus kribbianus</name>
    <dbReference type="NCBI Taxonomy" id="3044208"/>
    <lineage>
        <taxon>Bacteria</taxon>
        <taxon>Bacillati</taxon>
        <taxon>Bacillota</taxon>
        <taxon>Clostridia</taxon>
        <taxon>Lachnospirales</taxon>
        <taxon>Lachnospiraceae</taxon>
        <taxon>Fusibacillus</taxon>
    </lineage>
</organism>
<dbReference type="Proteomes" id="UP001300383">
    <property type="component" value="Unassembled WGS sequence"/>
</dbReference>
<dbReference type="EMBL" id="JASGBQ010000025">
    <property type="protein sequence ID" value="MDI9243106.1"/>
    <property type="molecule type" value="Genomic_DNA"/>
</dbReference>
<dbReference type="RefSeq" id="WP_283231534.1">
    <property type="nucleotide sequence ID" value="NZ_JASGBQ010000025.1"/>
</dbReference>
<accession>A0AAP4BAQ1</accession>
<evidence type="ECO:0000313" key="2">
    <source>
        <dbReference type="Proteomes" id="UP001300383"/>
    </source>
</evidence>
<dbReference type="NCBIfam" id="NF047593">
    <property type="entry name" value="IS66_ISAeme5_TnpA"/>
    <property type="match status" value="1"/>
</dbReference>
<evidence type="ECO:0000313" key="1">
    <source>
        <dbReference type="EMBL" id="MDI9243106.1"/>
    </source>
</evidence>
<protein>
    <submittedName>
        <fullName evidence="1">IS66 family insertion sequence element accessory protein TnpB</fullName>
    </submittedName>
</protein>